<dbReference type="RefSeq" id="WP_013301807.1">
    <property type="nucleotide sequence ID" value="NC_014414.1"/>
</dbReference>
<dbReference type="Proteomes" id="UP000001302">
    <property type="component" value="Chromosome"/>
</dbReference>
<dbReference type="OrthoDB" id="7949130at2"/>
<organism evidence="2 3">
    <name type="scientific">Parvularcula bermudensis (strain ATCC BAA-594 / HTCC2503 / KCTC 12087)</name>
    <dbReference type="NCBI Taxonomy" id="314260"/>
    <lineage>
        <taxon>Bacteria</taxon>
        <taxon>Pseudomonadati</taxon>
        <taxon>Pseudomonadota</taxon>
        <taxon>Alphaproteobacteria</taxon>
        <taxon>Parvularculales</taxon>
        <taxon>Parvularculaceae</taxon>
        <taxon>Parvularcula</taxon>
    </lineage>
</organism>
<keyword evidence="1" id="KW-1133">Transmembrane helix</keyword>
<sequence>MSTNERDPDETTTGILKEVLRIAHHDEESGGSAGKDRFAVGDVIEVFGERAFGPFLIVLPLIEMSPVGGIPGVPTFLALIIGLGAAQLALGRECLWLPGFIENRSVKSKRVTGGARKLRKITNWIDRHTGEHWHRLVGKTGTKVTAVMIIALCLTVPPLEFVPFASTAPMAAILAFGVALLGRDGRLMAMAFGLTALALAVVVYMLFGRLLGD</sequence>
<proteinExistence type="predicted"/>
<dbReference type="AlphaFoldDB" id="E0TIH5"/>
<dbReference type="HOGENOM" id="CLU_093444_1_0_5"/>
<keyword evidence="3" id="KW-1185">Reference proteome</keyword>
<dbReference type="STRING" id="314260.PB2503_00330"/>
<dbReference type="EMBL" id="CP002156">
    <property type="protein sequence ID" value="ADM10833.1"/>
    <property type="molecule type" value="Genomic_DNA"/>
</dbReference>
<evidence type="ECO:0000313" key="2">
    <source>
        <dbReference type="EMBL" id="ADM10833.1"/>
    </source>
</evidence>
<keyword evidence="1" id="KW-0472">Membrane</keyword>
<dbReference type="PANTHER" id="PTHR41795">
    <property type="entry name" value="EXOPOLYSACCHARIDE SYNTHESIS PROTEIN"/>
    <property type="match status" value="1"/>
</dbReference>
<evidence type="ECO:0000313" key="3">
    <source>
        <dbReference type="Proteomes" id="UP000001302"/>
    </source>
</evidence>
<dbReference type="InterPro" id="IPR010331">
    <property type="entry name" value="ExoD"/>
</dbReference>
<name>E0TIH5_PARBH</name>
<dbReference type="PANTHER" id="PTHR41795:SF1">
    <property type="entry name" value="EXOPOLYSACCHARIDE SYNTHESIS PROTEIN"/>
    <property type="match status" value="1"/>
</dbReference>
<accession>E0TIH5</accession>
<reference evidence="2 3" key="2">
    <citation type="journal article" date="2011" name="J. Bacteriol.">
        <title>Complete genome sequence of strain HTCC2503T of Parvularcula bermudensis, the type species of the order "Parvularculales" in the class Alphaproteobacteria.</title>
        <authorList>
            <person name="Oh H.M."/>
            <person name="Kang I."/>
            <person name="Vergin K.L."/>
            <person name="Kang D."/>
            <person name="Rhee K.H."/>
            <person name="Giovannoni S.J."/>
            <person name="Cho J.C."/>
        </authorList>
    </citation>
    <scope>NUCLEOTIDE SEQUENCE [LARGE SCALE GENOMIC DNA]</scope>
    <source>
        <strain evidence="3">ATCC BAA-594 / HTCC2503 / KCTC 12087</strain>
    </source>
</reference>
<dbReference type="PIRSF" id="PIRSF033239">
    <property type="entry name" value="ExoD"/>
    <property type="match status" value="1"/>
</dbReference>
<evidence type="ECO:0000256" key="1">
    <source>
        <dbReference type="SAM" id="Phobius"/>
    </source>
</evidence>
<keyword evidence="1" id="KW-0812">Transmembrane</keyword>
<dbReference type="Pfam" id="PF06055">
    <property type="entry name" value="ExoD"/>
    <property type="match status" value="1"/>
</dbReference>
<reference evidence="3" key="1">
    <citation type="submission" date="2010-08" db="EMBL/GenBank/DDBJ databases">
        <title>Genome sequence of Parvularcula bermudensis HTCC2503.</title>
        <authorList>
            <person name="Kang D.-M."/>
            <person name="Oh H.-M."/>
            <person name="Cho J.-C."/>
        </authorList>
    </citation>
    <scope>NUCLEOTIDE SEQUENCE [LARGE SCALE GENOMIC DNA]</scope>
    <source>
        <strain evidence="3">ATCC BAA-594 / HTCC2503 / KCTC 12087</strain>
    </source>
</reference>
<protein>
    <submittedName>
        <fullName evidence="2">Putative exoD-like membrane protein</fullName>
    </submittedName>
</protein>
<gene>
    <name evidence="2" type="ordered locus">PB2503_00330</name>
</gene>
<dbReference type="KEGG" id="pbr:PB2503_00330"/>
<dbReference type="eggNOG" id="COG3932">
    <property type="taxonomic scope" value="Bacteria"/>
</dbReference>
<feature type="transmembrane region" description="Helical" evidence="1">
    <location>
        <begin position="188"/>
        <end position="207"/>
    </location>
</feature>